<keyword evidence="4" id="KW-0539">Nucleus</keyword>
<dbReference type="SUPFAM" id="SSF57959">
    <property type="entry name" value="Leucine zipper domain"/>
    <property type="match status" value="1"/>
</dbReference>
<dbReference type="PANTHER" id="PTHR19304">
    <property type="entry name" value="CYCLIC-AMP RESPONSE ELEMENT BINDING PROTEIN"/>
    <property type="match status" value="1"/>
</dbReference>
<protein>
    <recommendedName>
        <fullName evidence="6">BZIP domain-containing protein</fullName>
    </recommendedName>
</protein>
<dbReference type="GO" id="GO:0003700">
    <property type="term" value="F:DNA-binding transcription factor activity"/>
    <property type="evidence" value="ECO:0007669"/>
    <property type="project" value="InterPro"/>
</dbReference>
<dbReference type="CDD" id="cd14687">
    <property type="entry name" value="bZIP_ATF2"/>
    <property type="match status" value="1"/>
</dbReference>
<dbReference type="Proteomes" id="UP001174694">
    <property type="component" value="Unassembled WGS sequence"/>
</dbReference>
<dbReference type="Gene3D" id="1.20.5.170">
    <property type="match status" value="1"/>
</dbReference>
<reference evidence="7" key="1">
    <citation type="submission" date="2022-07" db="EMBL/GenBank/DDBJ databases">
        <title>Fungi with potential for degradation of polypropylene.</title>
        <authorList>
            <person name="Gostincar C."/>
        </authorList>
    </citation>
    <scope>NUCLEOTIDE SEQUENCE</scope>
    <source>
        <strain evidence="7">EXF-13308</strain>
    </source>
</reference>
<organism evidence="7 8">
    <name type="scientific">Pleurostoma richardsiae</name>
    <dbReference type="NCBI Taxonomy" id="41990"/>
    <lineage>
        <taxon>Eukaryota</taxon>
        <taxon>Fungi</taxon>
        <taxon>Dikarya</taxon>
        <taxon>Ascomycota</taxon>
        <taxon>Pezizomycotina</taxon>
        <taxon>Sordariomycetes</taxon>
        <taxon>Sordariomycetidae</taxon>
        <taxon>Calosphaeriales</taxon>
        <taxon>Pleurostomataceae</taxon>
        <taxon>Pleurostoma</taxon>
    </lineage>
</organism>
<feature type="domain" description="BZIP" evidence="6">
    <location>
        <begin position="179"/>
        <end position="242"/>
    </location>
</feature>
<evidence type="ECO:0000259" key="6">
    <source>
        <dbReference type="PROSITE" id="PS50217"/>
    </source>
</evidence>
<feature type="region of interest" description="Disordered" evidence="5">
    <location>
        <begin position="21"/>
        <end position="52"/>
    </location>
</feature>
<keyword evidence="8" id="KW-1185">Reference proteome</keyword>
<evidence type="ECO:0000313" key="8">
    <source>
        <dbReference type="Proteomes" id="UP001174694"/>
    </source>
</evidence>
<dbReference type="EMBL" id="JANBVO010000003">
    <property type="protein sequence ID" value="KAJ9155161.1"/>
    <property type="molecule type" value="Genomic_DNA"/>
</dbReference>
<keyword evidence="2" id="KW-0805">Transcription regulation</keyword>
<dbReference type="Pfam" id="PF00170">
    <property type="entry name" value="bZIP_1"/>
    <property type="match status" value="1"/>
</dbReference>
<keyword evidence="3" id="KW-0804">Transcription</keyword>
<dbReference type="InterPro" id="IPR046347">
    <property type="entry name" value="bZIP_sf"/>
</dbReference>
<dbReference type="SMART" id="SM00338">
    <property type="entry name" value="BRLZ"/>
    <property type="match status" value="1"/>
</dbReference>
<dbReference type="PROSITE" id="PS50217">
    <property type="entry name" value="BZIP"/>
    <property type="match status" value="1"/>
</dbReference>
<proteinExistence type="predicted"/>
<evidence type="ECO:0000256" key="5">
    <source>
        <dbReference type="SAM" id="MobiDB-lite"/>
    </source>
</evidence>
<dbReference type="PROSITE" id="PS00036">
    <property type="entry name" value="BZIP_BASIC"/>
    <property type="match status" value="1"/>
</dbReference>
<feature type="compositionally biased region" description="Low complexity" evidence="5">
    <location>
        <begin position="146"/>
        <end position="161"/>
    </location>
</feature>
<dbReference type="AlphaFoldDB" id="A0AA38S8U4"/>
<comment type="subcellular location">
    <subcellularLocation>
        <location evidence="1">Nucleus</location>
    </subcellularLocation>
</comment>
<sequence>MMEPPGSVFGTLPASSPFSALFSPATAEFPPEATNNADDVEPGTPYHYYRHPDVMPNELGSSVSLYPDMPQSYFEQDLWGDADASPDARNAGSYCASVASPQADRSWALAEPVRQSQQGRPSPRRVDSGLSNNSSNNHQPQPRRFGSGSSSTGSAVSSTPSDKATEGASDPVGSVVETGSKKTRQLESNRRAARKCRQKIKNQEHDLEIREREAQQLNVQLHAQATALKEEVLSLKNEILSHSGCDCALIQQYISDAASQMFRKRD</sequence>
<feature type="compositionally biased region" description="Low complexity" evidence="5">
    <location>
        <begin position="112"/>
        <end position="121"/>
    </location>
</feature>
<gene>
    <name evidence="7" type="ORF">NKR23_g1916</name>
</gene>
<feature type="region of interest" description="Disordered" evidence="5">
    <location>
        <begin position="77"/>
        <end position="196"/>
    </location>
</feature>
<evidence type="ECO:0000256" key="2">
    <source>
        <dbReference type="ARBA" id="ARBA00023015"/>
    </source>
</evidence>
<comment type="caution">
    <text evidence="7">The sequence shown here is derived from an EMBL/GenBank/DDBJ whole genome shotgun (WGS) entry which is preliminary data.</text>
</comment>
<dbReference type="InterPro" id="IPR051027">
    <property type="entry name" value="bZIP_transcription_factors"/>
</dbReference>
<name>A0AA38S8U4_9PEZI</name>
<evidence type="ECO:0000256" key="1">
    <source>
        <dbReference type="ARBA" id="ARBA00004123"/>
    </source>
</evidence>
<evidence type="ECO:0000313" key="7">
    <source>
        <dbReference type="EMBL" id="KAJ9155161.1"/>
    </source>
</evidence>
<evidence type="ECO:0000256" key="4">
    <source>
        <dbReference type="ARBA" id="ARBA00023242"/>
    </source>
</evidence>
<accession>A0AA38S8U4</accession>
<dbReference type="GO" id="GO:0005634">
    <property type="term" value="C:nucleus"/>
    <property type="evidence" value="ECO:0007669"/>
    <property type="project" value="UniProtKB-SubCell"/>
</dbReference>
<dbReference type="InterPro" id="IPR004827">
    <property type="entry name" value="bZIP"/>
</dbReference>
<evidence type="ECO:0000256" key="3">
    <source>
        <dbReference type="ARBA" id="ARBA00023163"/>
    </source>
</evidence>